<dbReference type="GO" id="GO:0005634">
    <property type="term" value="C:nucleus"/>
    <property type="evidence" value="ECO:0007669"/>
    <property type="project" value="TreeGrafter"/>
</dbReference>
<dbReference type="CDD" id="cd02257">
    <property type="entry name" value="Peptidase_C19"/>
    <property type="match status" value="1"/>
</dbReference>
<dbReference type="EMBL" id="SAEB01000006">
    <property type="protein sequence ID" value="RVD86554.1"/>
    <property type="molecule type" value="Genomic_DNA"/>
</dbReference>
<reference evidence="3 4" key="1">
    <citation type="submission" date="2019-01" db="EMBL/GenBank/DDBJ databases">
        <title>Intercellular communication is required for trap formation in the nematode-trapping fungus Duddingtonia flagrans.</title>
        <authorList>
            <person name="Youssar L."/>
            <person name="Wernet V."/>
            <person name="Hensel N."/>
            <person name="Hildebrandt H.-G."/>
            <person name="Fischer R."/>
        </authorList>
    </citation>
    <scope>NUCLEOTIDE SEQUENCE [LARGE SCALE GENOMIC DNA]</scope>
    <source>
        <strain evidence="3 4">CBS H-5679</strain>
    </source>
</reference>
<dbReference type="InterPro" id="IPR038765">
    <property type="entry name" value="Papain-like_cys_pep_sf"/>
</dbReference>
<feature type="domain" description="USP" evidence="2">
    <location>
        <begin position="88"/>
        <end position="517"/>
    </location>
</feature>
<feature type="compositionally biased region" description="Acidic residues" evidence="1">
    <location>
        <begin position="51"/>
        <end position="63"/>
    </location>
</feature>
<dbReference type="AlphaFoldDB" id="A0A437A5S2"/>
<feature type="region of interest" description="Disordered" evidence="1">
    <location>
        <begin position="42"/>
        <end position="80"/>
    </location>
</feature>
<dbReference type="InterPro" id="IPR028889">
    <property type="entry name" value="USP"/>
</dbReference>
<dbReference type="InterPro" id="IPR001394">
    <property type="entry name" value="Peptidase_C19_UCH"/>
</dbReference>
<dbReference type="SUPFAM" id="SSF54001">
    <property type="entry name" value="Cysteine proteinases"/>
    <property type="match status" value="1"/>
</dbReference>
<dbReference type="GO" id="GO:0004843">
    <property type="term" value="F:cysteine-type deubiquitinase activity"/>
    <property type="evidence" value="ECO:0007669"/>
    <property type="project" value="InterPro"/>
</dbReference>
<name>A0A437A5S2_ARTFL</name>
<dbReference type="RefSeq" id="XP_067492098.1">
    <property type="nucleotide sequence ID" value="XM_067633984.1"/>
</dbReference>
<dbReference type="OrthoDB" id="2020758at2759"/>
<keyword evidence="4" id="KW-1185">Reference proteome</keyword>
<dbReference type="GeneID" id="93587134"/>
<proteinExistence type="predicted"/>
<sequence>MGYRQSLEANSGPISCTKPGDILNSVLGRTSRVVKGQTIGLRMAKKKAVESDDESDDEEEEEKPELKPPPSRPTADPWTTGDARQIICGMEHPLVPNLCYVNTALQALAGTSYPEWVNATIMAEYADDPAKKDLATLVDGVFKQLNRFTTKRYLQRAIVKTPTTTELSFPDLKEDQHCAAELIARLNERIIENMNTTRYENRIEVDVLTRRNCLDCGNVWTQVEQYPSLQLHKPPKKEATLNETLEWHRRIEYWITGGCNRCKGLAIRKILRRALKNPAKDDTSAESVKMIQNRIQFLEQVLQNHTYNNLTDDEEKKVGLARRAPNPSRPTKTAGMTDEAFKSAKDASDNECKRRQINYESSWSQTQAITKLPDILLLEFVNVPGFDNRGLPIKLKSRVTFGPSTDFTEYTAGPNRNVSMGDFNLPIRISGDAANPAVPMYELRAILVHQGMDFRAGHWYCYRREWKDPTNPLSEQWWYCNEAVTLRVSKQDMFGAKREDPKNNRPGQMYALIYEKVTDGETVPDKSGDEGKNTNWRQATI</sequence>
<accession>A0A437A5S2</accession>
<protein>
    <recommendedName>
        <fullName evidence="2">USP domain-containing protein</fullName>
    </recommendedName>
</protein>
<dbReference type="GO" id="GO:0005829">
    <property type="term" value="C:cytosol"/>
    <property type="evidence" value="ECO:0007669"/>
    <property type="project" value="TreeGrafter"/>
</dbReference>
<evidence type="ECO:0000256" key="1">
    <source>
        <dbReference type="SAM" id="MobiDB-lite"/>
    </source>
</evidence>
<evidence type="ECO:0000313" key="3">
    <source>
        <dbReference type="EMBL" id="RVD86554.1"/>
    </source>
</evidence>
<dbReference type="InterPro" id="IPR050164">
    <property type="entry name" value="Peptidase_C19"/>
</dbReference>
<dbReference type="PROSITE" id="PS50235">
    <property type="entry name" value="USP_3"/>
    <property type="match status" value="1"/>
</dbReference>
<dbReference type="GO" id="GO:0016579">
    <property type="term" value="P:protein deubiquitination"/>
    <property type="evidence" value="ECO:0007669"/>
    <property type="project" value="InterPro"/>
</dbReference>
<feature type="compositionally biased region" description="Basic and acidic residues" evidence="1">
    <location>
        <begin position="520"/>
        <end position="532"/>
    </location>
</feature>
<gene>
    <name evidence="3" type="ORF">DFL_004823</name>
</gene>
<dbReference type="Pfam" id="PF00443">
    <property type="entry name" value="UCH"/>
    <property type="match status" value="1"/>
</dbReference>
<evidence type="ECO:0000259" key="2">
    <source>
        <dbReference type="PROSITE" id="PS50235"/>
    </source>
</evidence>
<feature type="region of interest" description="Disordered" evidence="1">
    <location>
        <begin position="520"/>
        <end position="541"/>
    </location>
</feature>
<dbReference type="VEuPathDB" id="FungiDB:DFL_004823"/>
<dbReference type="Proteomes" id="UP000283090">
    <property type="component" value="Unassembled WGS sequence"/>
</dbReference>
<feature type="region of interest" description="Disordered" evidence="1">
    <location>
        <begin position="1"/>
        <end position="21"/>
    </location>
</feature>
<evidence type="ECO:0000313" key="4">
    <source>
        <dbReference type="Proteomes" id="UP000283090"/>
    </source>
</evidence>
<organism evidence="3 4">
    <name type="scientific">Arthrobotrys flagrans</name>
    <name type="common">Nematode-trapping fungus</name>
    <name type="synonym">Trichothecium flagrans</name>
    <dbReference type="NCBI Taxonomy" id="97331"/>
    <lineage>
        <taxon>Eukaryota</taxon>
        <taxon>Fungi</taxon>
        <taxon>Dikarya</taxon>
        <taxon>Ascomycota</taxon>
        <taxon>Pezizomycotina</taxon>
        <taxon>Orbiliomycetes</taxon>
        <taxon>Orbiliales</taxon>
        <taxon>Orbiliaceae</taxon>
        <taxon>Arthrobotrys</taxon>
    </lineage>
</organism>
<comment type="caution">
    <text evidence="3">The sequence shown here is derived from an EMBL/GenBank/DDBJ whole genome shotgun (WGS) entry which is preliminary data.</text>
</comment>
<dbReference type="PANTHER" id="PTHR24006">
    <property type="entry name" value="UBIQUITIN CARBOXYL-TERMINAL HYDROLASE"/>
    <property type="match status" value="1"/>
</dbReference>
<dbReference type="Gene3D" id="3.90.70.10">
    <property type="entry name" value="Cysteine proteinases"/>
    <property type="match status" value="1"/>
</dbReference>